<evidence type="ECO:0000313" key="3">
    <source>
        <dbReference type="Proteomes" id="UP001590950"/>
    </source>
</evidence>
<feature type="region of interest" description="Disordered" evidence="1">
    <location>
        <begin position="1"/>
        <end position="219"/>
    </location>
</feature>
<dbReference type="Proteomes" id="UP001590950">
    <property type="component" value="Unassembled WGS sequence"/>
</dbReference>
<feature type="compositionally biased region" description="Basic residues" evidence="1">
    <location>
        <begin position="59"/>
        <end position="72"/>
    </location>
</feature>
<feature type="region of interest" description="Disordered" evidence="1">
    <location>
        <begin position="275"/>
        <end position="317"/>
    </location>
</feature>
<accession>A0ABR3ZWM1</accession>
<comment type="caution">
    <text evidence="2">The sequence shown here is derived from an EMBL/GenBank/DDBJ whole genome shotgun (WGS) entry which is preliminary data.</text>
</comment>
<feature type="compositionally biased region" description="Basic residues" evidence="1">
    <location>
        <begin position="192"/>
        <end position="204"/>
    </location>
</feature>
<dbReference type="EMBL" id="JBEFKJ010000044">
    <property type="protein sequence ID" value="KAL2037140.1"/>
    <property type="molecule type" value="Genomic_DNA"/>
</dbReference>
<evidence type="ECO:0000256" key="1">
    <source>
        <dbReference type="SAM" id="MobiDB-lite"/>
    </source>
</evidence>
<keyword evidence="3" id="KW-1185">Reference proteome</keyword>
<feature type="compositionally biased region" description="Low complexity" evidence="1">
    <location>
        <begin position="159"/>
        <end position="190"/>
    </location>
</feature>
<proteinExistence type="predicted"/>
<sequence length="317" mass="35687">MCIPYIKLLDDPPPPPPSRKRSRTSNTKFPMASESAHPNPIIVELSPRLVYAPSTSRSNSHRGPTHPRRRPSAPHPSPATPPPPQAEFVGGFEAGYPLSHEEQEQRRLAAEGTEIEEGRAGPSGTGPPQPQLQQPLVGDPGQYSQPQTAPQACPPPVQQAPALQSQPVPTVPAVAAPQRAETRSPYSYIRRPPPHYRNRSRSRSRSSSDSSVSRRSFEALRRRVHALTDRLTRLERWKDDVVSERLGRLERWKGERETEARERARSTVRTWSLGPARGRRAEGRVRDRNVDERRDTRTDGREERGRWDWEGGGLGRR</sequence>
<reference evidence="2 3" key="1">
    <citation type="submission" date="2024-09" db="EMBL/GenBank/DDBJ databases">
        <title>Rethinking Asexuality: The Enigmatic Case of Functional Sexual Genes in Lepraria (Stereocaulaceae).</title>
        <authorList>
            <person name="Doellman M."/>
            <person name="Sun Y."/>
            <person name="Barcenas-Pena A."/>
            <person name="Lumbsch H.T."/>
            <person name="Grewe F."/>
        </authorList>
    </citation>
    <scope>NUCLEOTIDE SEQUENCE [LARGE SCALE GENOMIC DNA]</scope>
    <source>
        <strain evidence="2 3">Mercado 3170</strain>
    </source>
</reference>
<gene>
    <name evidence="2" type="ORF">N7G274_010136</name>
</gene>
<feature type="compositionally biased region" description="Basic and acidic residues" evidence="1">
    <location>
        <begin position="279"/>
        <end position="309"/>
    </location>
</feature>
<feature type="compositionally biased region" description="Low complexity" evidence="1">
    <location>
        <begin position="131"/>
        <end position="151"/>
    </location>
</feature>
<feature type="compositionally biased region" description="Basic and acidic residues" evidence="1">
    <location>
        <begin position="99"/>
        <end position="109"/>
    </location>
</feature>
<organism evidence="2 3">
    <name type="scientific">Stereocaulon virgatum</name>
    <dbReference type="NCBI Taxonomy" id="373712"/>
    <lineage>
        <taxon>Eukaryota</taxon>
        <taxon>Fungi</taxon>
        <taxon>Dikarya</taxon>
        <taxon>Ascomycota</taxon>
        <taxon>Pezizomycotina</taxon>
        <taxon>Lecanoromycetes</taxon>
        <taxon>OSLEUM clade</taxon>
        <taxon>Lecanoromycetidae</taxon>
        <taxon>Lecanorales</taxon>
        <taxon>Lecanorineae</taxon>
        <taxon>Stereocaulaceae</taxon>
        <taxon>Stereocaulon</taxon>
    </lineage>
</organism>
<protein>
    <submittedName>
        <fullName evidence="2">Uncharacterized protein</fullName>
    </submittedName>
</protein>
<feature type="compositionally biased region" description="Pro residues" evidence="1">
    <location>
        <begin position="73"/>
        <end position="85"/>
    </location>
</feature>
<name>A0ABR3ZWM1_9LECA</name>
<feature type="compositionally biased region" description="Low complexity" evidence="1">
    <location>
        <begin position="205"/>
        <end position="214"/>
    </location>
</feature>
<evidence type="ECO:0000313" key="2">
    <source>
        <dbReference type="EMBL" id="KAL2037140.1"/>
    </source>
</evidence>